<reference evidence="6 7" key="1">
    <citation type="journal article" date="2019" name="Int. J. Syst. Evol. Microbiol.">
        <title>The Global Catalogue of Microorganisms (GCM) 10K type strain sequencing project: providing services to taxonomists for standard genome sequencing and annotation.</title>
        <authorList>
            <consortium name="The Broad Institute Genomics Platform"/>
            <consortium name="The Broad Institute Genome Sequencing Center for Infectious Disease"/>
            <person name="Wu L."/>
            <person name="Ma J."/>
        </authorList>
    </citation>
    <scope>NUCLEOTIDE SEQUENCE [LARGE SCALE GENOMIC DNA]</scope>
    <source>
        <strain evidence="6 7">JCM 4395</strain>
    </source>
</reference>
<dbReference type="PANTHER" id="PTHR48073">
    <property type="entry name" value="O-SUCCINYLBENZOATE SYNTHASE-RELATED"/>
    <property type="match status" value="1"/>
</dbReference>
<dbReference type="Gene3D" id="3.30.390.10">
    <property type="entry name" value="Enolase-like, N-terminal domain"/>
    <property type="match status" value="1"/>
</dbReference>
<dbReference type="InterPro" id="IPR029017">
    <property type="entry name" value="Enolase-like_N"/>
</dbReference>
<keyword evidence="3" id="KW-0413">Isomerase</keyword>
<comment type="similarity">
    <text evidence="1">Belongs to the mandelate racemase/muconate lactonizing enzyme family.</text>
</comment>
<sequence>MSGLPFPVEVFTAEVPMARPFTHAAHSRRTSRSVLVRCTLAGATGWGEGAPRTYVTGESLESAVHALRHALLPELEGVFSGSFTSGVRELAALDLPAALGTPGHPAPAAAAALETALLDAWCRAHGRDAADALALVGGEVLRAQPRVPASALVVDASRTPAELLGALPAEARARLTHVKVKGLPDPRATHELALAAREFTDPARTTVSVDANGAWSSAQALEAAALLADTVDWLEEPTRPRDWATLHRIQREAGCPVMLDESAVVPADLDEAIRHAAATYVNVRVSKCGGPLASLRMLRHARTLGLRAQLGVQVAEVGPLWAAGRLLAAHVDGLVAVESGRQDEWFPPNLTTPPYKIDRTHHHAEPLPGPGFGLVPSPQLLRFTQAPRGGAGLCRHAAPPRSATSHNEPAKTRTPA</sequence>
<evidence type="ECO:0000256" key="3">
    <source>
        <dbReference type="ARBA" id="ARBA00023235"/>
    </source>
</evidence>
<comment type="caution">
    <text evidence="6">The sequence shown here is derived from an EMBL/GenBank/DDBJ whole genome shotgun (WGS) entry which is preliminary data.</text>
</comment>
<evidence type="ECO:0000313" key="6">
    <source>
        <dbReference type="EMBL" id="GAA2518506.1"/>
    </source>
</evidence>
<evidence type="ECO:0000256" key="1">
    <source>
        <dbReference type="ARBA" id="ARBA00008031"/>
    </source>
</evidence>
<dbReference type="Pfam" id="PF02746">
    <property type="entry name" value="MR_MLE_N"/>
    <property type="match status" value="1"/>
</dbReference>
<dbReference type="Proteomes" id="UP001501777">
    <property type="component" value="Unassembled WGS sequence"/>
</dbReference>
<gene>
    <name evidence="6" type="ORF">GCM10010276_80430</name>
</gene>
<name>A0ABN3NCG1_STRLO</name>
<dbReference type="InterPro" id="IPR013341">
    <property type="entry name" value="Mandelate_racemase_N_dom"/>
</dbReference>
<protein>
    <submittedName>
        <fullName evidence="6">Dipeptide epimerase</fullName>
    </submittedName>
</protein>
<evidence type="ECO:0000256" key="4">
    <source>
        <dbReference type="SAM" id="MobiDB-lite"/>
    </source>
</evidence>
<dbReference type="RefSeq" id="WP_344406054.1">
    <property type="nucleotide sequence ID" value="NZ_BAAASG010000025.1"/>
</dbReference>
<feature type="domain" description="Mandelate racemase/muconate lactonizing enzyme C-terminal" evidence="5">
    <location>
        <begin position="160"/>
        <end position="256"/>
    </location>
</feature>
<evidence type="ECO:0000256" key="2">
    <source>
        <dbReference type="ARBA" id="ARBA00022723"/>
    </source>
</evidence>
<dbReference type="SFLD" id="SFLDS00001">
    <property type="entry name" value="Enolase"/>
    <property type="match status" value="1"/>
</dbReference>
<dbReference type="Gene3D" id="3.20.20.120">
    <property type="entry name" value="Enolase-like C-terminal domain"/>
    <property type="match status" value="1"/>
</dbReference>
<accession>A0ABN3NCG1</accession>
<dbReference type="SUPFAM" id="SSF51604">
    <property type="entry name" value="Enolase C-terminal domain-like"/>
    <property type="match status" value="1"/>
</dbReference>
<dbReference type="SMART" id="SM00922">
    <property type="entry name" value="MR_MLE"/>
    <property type="match status" value="1"/>
</dbReference>
<proteinExistence type="inferred from homology"/>
<evidence type="ECO:0000259" key="5">
    <source>
        <dbReference type="SMART" id="SM00922"/>
    </source>
</evidence>
<dbReference type="EMBL" id="BAAASG010000025">
    <property type="protein sequence ID" value="GAA2518506.1"/>
    <property type="molecule type" value="Genomic_DNA"/>
</dbReference>
<dbReference type="Pfam" id="PF13378">
    <property type="entry name" value="MR_MLE_C"/>
    <property type="match status" value="1"/>
</dbReference>
<keyword evidence="2" id="KW-0479">Metal-binding</keyword>
<keyword evidence="7" id="KW-1185">Reference proteome</keyword>
<dbReference type="InterPro" id="IPR036849">
    <property type="entry name" value="Enolase-like_C_sf"/>
</dbReference>
<feature type="region of interest" description="Disordered" evidence="4">
    <location>
        <begin position="389"/>
        <end position="416"/>
    </location>
</feature>
<organism evidence="6 7">
    <name type="scientific">Streptomyces longisporus</name>
    <dbReference type="NCBI Taxonomy" id="1948"/>
    <lineage>
        <taxon>Bacteria</taxon>
        <taxon>Bacillati</taxon>
        <taxon>Actinomycetota</taxon>
        <taxon>Actinomycetes</taxon>
        <taxon>Kitasatosporales</taxon>
        <taxon>Streptomycetaceae</taxon>
        <taxon>Streptomyces</taxon>
    </lineage>
</organism>
<dbReference type="InterPro" id="IPR029065">
    <property type="entry name" value="Enolase_C-like"/>
</dbReference>
<dbReference type="SUPFAM" id="SSF54826">
    <property type="entry name" value="Enolase N-terminal domain-like"/>
    <property type="match status" value="1"/>
</dbReference>
<dbReference type="PANTHER" id="PTHR48073:SF2">
    <property type="entry name" value="O-SUCCINYLBENZOATE SYNTHASE"/>
    <property type="match status" value="1"/>
</dbReference>
<evidence type="ECO:0000313" key="7">
    <source>
        <dbReference type="Proteomes" id="UP001501777"/>
    </source>
</evidence>
<dbReference type="InterPro" id="IPR013342">
    <property type="entry name" value="Mandelate_racemase_C"/>
</dbReference>